<evidence type="ECO:0000259" key="1">
    <source>
        <dbReference type="PROSITE" id="PS50878"/>
    </source>
</evidence>
<dbReference type="AlphaFoldDB" id="A0A5B7BI34"/>
<reference evidence="2" key="1">
    <citation type="submission" date="2019-08" db="EMBL/GenBank/DDBJ databases">
        <title>Reference gene set and small RNA set construction with multiple tissues from Davidia involucrata Baill.</title>
        <authorList>
            <person name="Yang H."/>
            <person name="Zhou C."/>
            <person name="Li G."/>
            <person name="Wang J."/>
            <person name="Gao P."/>
            <person name="Wang M."/>
            <person name="Wang R."/>
            <person name="Zhao Y."/>
        </authorList>
    </citation>
    <scope>NUCLEOTIDE SEQUENCE</scope>
    <source>
        <tissue evidence="2">Mixed with DoveR01_LX</tissue>
    </source>
</reference>
<dbReference type="PANTHER" id="PTHR33116">
    <property type="entry name" value="REVERSE TRANSCRIPTASE ZINC-BINDING DOMAIN-CONTAINING PROTEIN-RELATED-RELATED"/>
    <property type="match status" value="1"/>
</dbReference>
<dbReference type="SUPFAM" id="SSF56672">
    <property type="entry name" value="DNA/RNA polymerases"/>
    <property type="match status" value="1"/>
</dbReference>
<proteinExistence type="predicted"/>
<name>A0A5B7BI34_DAVIN</name>
<gene>
    <name evidence="2" type="ORF">Din_037349</name>
</gene>
<sequence length="457" mass="51388">MFDELSGEERSLLEQPFTEEEIEGALSSCDGDKAPCPDGFSLAFFKHYWGVIREDIMVVFRSFLEKGSFERSLNASFIALIPKKEDVENIKDFRPISLVEGVDKLLAKVLANGLKRVLGKVISASQNAFVGGRQILDAVLVTNECIDARKKSGHNGLICKLDIEKVYDHVNWDFLLSLLRKMGFGARWRGWMGWCISMVSMSVLVNGSLIGFFGTSRDLRQGDLLSPFLFVVIMEALSKMLAKAVEGGLLGGFNVSNGLGGNSVINHLLFADDTLMFYGVEDQQLRYLRSVLLCFEAVSGLKVNLIKSELIPIGEVQGIEELRWTLGCRLGSLSSAYLGLPLEAFLRSKSFWDPVIDHFQKRLAGWKGEYLSKGGKLTLIKSTLSSLSTYFMSLFLIPCSVVRRLEKLQRNFLWGGWEDERKMHFMGWERIKHPIWEGGLGIKDLRTFNKALLGKWL</sequence>
<organism evidence="2">
    <name type="scientific">Davidia involucrata</name>
    <name type="common">Dove tree</name>
    <dbReference type="NCBI Taxonomy" id="16924"/>
    <lineage>
        <taxon>Eukaryota</taxon>
        <taxon>Viridiplantae</taxon>
        <taxon>Streptophyta</taxon>
        <taxon>Embryophyta</taxon>
        <taxon>Tracheophyta</taxon>
        <taxon>Spermatophyta</taxon>
        <taxon>Magnoliopsida</taxon>
        <taxon>eudicotyledons</taxon>
        <taxon>Gunneridae</taxon>
        <taxon>Pentapetalae</taxon>
        <taxon>asterids</taxon>
        <taxon>Cornales</taxon>
        <taxon>Nyssaceae</taxon>
        <taxon>Davidia</taxon>
    </lineage>
</organism>
<accession>A0A5B7BI34</accession>
<dbReference type="InterPro" id="IPR000477">
    <property type="entry name" value="RT_dom"/>
</dbReference>
<dbReference type="Pfam" id="PF00078">
    <property type="entry name" value="RVT_1"/>
    <property type="match status" value="1"/>
</dbReference>
<dbReference type="InterPro" id="IPR043502">
    <property type="entry name" value="DNA/RNA_pol_sf"/>
</dbReference>
<dbReference type="PROSITE" id="PS50878">
    <property type="entry name" value="RT_POL"/>
    <property type="match status" value="1"/>
</dbReference>
<protein>
    <recommendedName>
        <fullName evidence="1">Reverse transcriptase domain-containing protein</fullName>
    </recommendedName>
</protein>
<dbReference type="CDD" id="cd01650">
    <property type="entry name" value="RT_nLTR_like"/>
    <property type="match status" value="1"/>
</dbReference>
<feature type="domain" description="Reverse transcriptase" evidence="1">
    <location>
        <begin position="62"/>
        <end position="342"/>
    </location>
</feature>
<dbReference type="EMBL" id="GHES01037349">
    <property type="protein sequence ID" value="MPA67908.1"/>
    <property type="molecule type" value="Transcribed_RNA"/>
</dbReference>
<dbReference type="PANTHER" id="PTHR33116:SF78">
    <property type="entry name" value="OS12G0587133 PROTEIN"/>
    <property type="match status" value="1"/>
</dbReference>
<evidence type="ECO:0000313" key="2">
    <source>
        <dbReference type="EMBL" id="MPA67908.1"/>
    </source>
</evidence>